<evidence type="ECO:0000256" key="3">
    <source>
        <dbReference type="ARBA" id="ARBA00022679"/>
    </source>
</evidence>
<protein>
    <recommendedName>
        <fullName evidence="6">Putative tRNA (cytidine(34)-2'-O)-methyltransferase</fullName>
        <ecNumber evidence="6">2.1.1.207</ecNumber>
    </recommendedName>
    <alternativeName>
        <fullName evidence="6">tRNA (cytidine/uridine-2'-O-)-methyltransferase</fullName>
    </alternativeName>
</protein>
<evidence type="ECO:0000256" key="2">
    <source>
        <dbReference type="ARBA" id="ARBA00022603"/>
    </source>
</evidence>
<dbReference type="Gene3D" id="3.40.1280.10">
    <property type="match status" value="1"/>
</dbReference>
<dbReference type="PANTHER" id="PTHR42971:SF1">
    <property type="entry name" value="TRNA (CYTIDINE(34)-2'-O)-METHYLTRANSFERASE"/>
    <property type="match status" value="1"/>
</dbReference>
<comment type="caution">
    <text evidence="6">Lacks conserved residue(s) required for the propagation of feature annotation.</text>
</comment>
<organism evidence="8 9">
    <name type="scientific">Amygdalobacter indicium</name>
    <dbReference type="NCBI Taxonomy" id="3029272"/>
    <lineage>
        <taxon>Bacteria</taxon>
        <taxon>Bacillati</taxon>
        <taxon>Bacillota</taxon>
        <taxon>Clostridia</taxon>
        <taxon>Eubacteriales</taxon>
        <taxon>Oscillospiraceae</taxon>
        <taxon>Amygdalobacter</taxon>
    </lineage>
</organism>
<dbReference type="PIRSF" id="PIRSF029256">
    <property type="entry name" value="SpoU_TrmH_prd"/>
    <property type="match status" value="1"/>
</dbReference>
<evidence type="ECO:0000256" key="1">
    <source>
        <dbReference type="ARBA" id="ARBA00022490"/>
    </source>
</evidence>
<gene>
    <name evidence="8" type="ORF">PYS61_06320</name>
</gene>
<dbReference type="RefSeq" id="WP_315568028.1">
    <property type="nucleotide sequence ID" value="NZ_CP118866.1"/>
</dbReference>
<comment type="similarity">
    <text evidence="6">Belongs to the class IV-like SAM-binding methyltransferase superfamily. RNA methyltransferase TrmH family. TrmL subfamily.</text>
</comment>
<evidence type="ECO:0000313" key="8">
    <source>
        <dbReference type="EMBL" id="WEG35535.1"/>
    </source>
</evidence>
<evidence type="ECO:0000313" key="9">
    <source>
        <dbReference type="Proteomes" id="UP001220478"/>
    </source>
</evidence>
<keyword evidence="2 6" id="KW-0489">Methyltransferase</keyword>
<evidence type="ECO:0000256" key="4">
    <source>
        <dbReference type="ARBA" id="ARBA00022691"/>
    </source>
</evidence>
<accession>A0ABY8C8X0</accession>
<dbReference type="InterPro" id="IPR016914">
    <property type="entry name" value="TrmL"/>
</dbReference>
<keyword evidence="3 6" id="KW-0808">Transferase</keyword>
<comment type="catalytic activity">
    <reaction evidence="6">
        <text>cytidine(34) in tRNA + S-adenosyl-L-methionine = 2'-O-methylcytidine(34) in tRNA + S-adenosyl-L-homocysteine + H(+)</text>
        <dbReference type="Rhea" id="RHEA:43084"/>
        <dbReference type="Rhea" id="RHEA-COMP:10331"/>
        <dbReference type="Rhea" id="RHEA-COMP:10332"/>
        <dbReference type="ChEBI" id="CHEBI:15378"/>
        <dbReference type="ChEBI" id="CHEBI:57856"/>
        <dbReference type="ChEBI" id="CHEBI:59789"/>
        <dbReference type="ChEBI" id="CHEBI:74495"/>
        <dbReference type="ChEBI" id="CHEBI:82748"/>
        <dbReference type="EC" id="2.1.1.207"/>
    </reaction>
</comment>
<comment type="catalytic activity">
    <reaction evidence="6">
        <text>5-carboxymethylaminomethyluridine(34) in tRNA(Leu) + S-adenosyl-L-methionine = 5-carboxymethylaminomethyl-2'-O-methyluridine(34) in tRNA(Leu) + S-adenosyl-L-homocysteine + H(+)</text>
        <dbReference type="Rhea" id="RHEA:43088"/>
        <dbReference type="Rhea" id="RHEA-COMP:10333"/>
        <dbReference type="Rhea" id="RHEA-COMP:10334"/>
        <dbReference type="ChEBI" id="CHEBI:15378"/>
        <dbReference type="ChEBI" id="CHEBI:57856"/>
        <dbReference type="ChEBI" id="CHEBI:59789"/>
        <dbReference type="ChEBI" id="CHEBI:74508"/>
        <dbReference type="ChEBI" id="CHEBI:74511"/>
        <dbReference type="EC" id="2.1.1.207"/>
    </reaction>
</comment>
<feature type="domain" description="tRNA/rRNA methyltransferase SpoU type" evidence="7">
    <location>
        <begin position="11"/>
        <end position="154"/>
    </location>
</feature>
<feature type="binding site" evidence="6">
    <location>
        <position position="113"/>
    </location>
    <ligand>
        <name>S-adenosyl-L-methionine</name>
        <dbReference type="ChEBI" id="CHEBI:59789"/>
    </ligand>
</feature>
<keyword evidence="9" id="KW-1185">Reference proteome</keyword>
<evidence type="ECO:0000256" key="6">
    <source>
        <dbReference type="HAMAP-Rule" id="MF_01885"/>
    </source>
</evidence>
<dbReference type="EC" id="2.1.1.207" evidence="6"/>
<dbReference type="HAMAP" id="MF_01885">
    <property type="entry name" value="tRNA_methyltr_TrmL"/>
    <property type="match status" value="1"/>
</dbReference>
<evidence type="ECO:0000256" key="5">
    <source>
        <dbReference type="ARBA" id="ARBA00022694"/>
    </source>
</evidence>
<comment type="subcellular location">
    <subcellularLocation>
        <location evidence="6">Cytoplasm</location>
    </subcellularLocation>
</comment>
<keyword evidence="1 6" id="KW-0963">Cytoplasm</keyword>
<keyword evidence="5 6" id="KW-0819">tRNA processing</keyword>
<dbReference type="Proteomes" id="UP001220478">
    <property type="component" value="Chromosome"/>
</dbReference>
<name>A0ABY8C8X0_9FIRM</name>
<comment type="function">
    <text evidence="6">Could methylate the ribose at the nucleotide 34 wobble position in tRNA.</text>
</comment>
<dbReference type="CDD" id="cd18094">
    <property type="entry name" value="SpoU-like_TrmL"/>
    <property type="match status" value="1"/>
</dbReference>
<dbReference type="EMBL" id="CP118868">
    <property type="protein sequence ID" value="WEG35535.1"/>
    <property type="molecule type" value="Genomic_DNA"/>
</dbReference>
<dbReference type="InterPro" id="IPR001537">
    <property type="entry name" value="SpoU_MeTrfase"/>
</dbReference>
<dbReference type="PANTHER" id="PTHR42971">
    <property type="entry name" value="TRNA (CYTIDINE(34)-2'-O)-METHYLTRANSFERASE"/>
    <property type="match status" value="1"/>
</dbReference>
<dbReference type="InterPro" id="IPR029026">
    <property type="entry name" value="tRNA_m1G_MTases_N"/>
</dbReference>
<dbReference type="Pfam" id="PF00588">
    <property type="entry name" value="SpoU_methylase"/>
    <property type="match status" value="1"/>
</dbReference>
<reference evidence="8 9" key="1">
    <citation type="submission" date="2023-02" db="EMBL/GenBank/DDBJ databases">
        <title>Novel Oscillospiraceae bacterial genomes.</title>
        <authorList>
            <person name="Srinivasan S."/>
            <person name="Austin M.N."/>
            <person name="Fiedler T.L."/>
            <person name="Strenk S.M."/>
            <person name="Agnew K.J."/>
            <person name="Nagana Gowda G.A."/>
            <person name="Raftery D."/>
            <person name="Beamer M.A."/>
            <person name="Achilles S.L."/>
            <person name="Wiesenfeld H.C."/>
            <person name="Fredricks D.N."/>
            <person name="Hillier S.L."/>
        </authorList>
    </citation>
    <scope>NUCLEOTIDE SEQUENCE [LARGE SCALE GENOMIC DNA]</scope>
    <source>
        <strain evidence="8 9">CHIC02 1186E3-8</strain>
    </source>
</reference>
<proteinExistence type="inferred from homology"/>
<keyword evidence="4 6" id="KW-0949">S-adenosyl-L-methionine</keyword>
<sequence length="176" mass="20048">MEEKVKQNNSLEIALLEPEIPGNTGNIARTCVALGAKLHLVGKLGFVIDDKRIKRSGLDYWFRLDLTLWDHLDDLFHDFLERYPDGGIYYTSSKAKLCYTEVHYPPHTLILFGRETHGLPESLLLAHPERSLRIPMLPEARCLNLSNAAAILAYEYMRQQNFPNLLKIGEVTGRGD</sequence>
<evidence type="ECO:0000259" key="7">
    <source>
        <dbReference type="Pfam" id="PF00588"/>
    </source>
</evidence>
<dbReference type="InterPro" id="IPR029028">
    <property type="entry name" value="Alpha/beta_knot_MTases"/>
</dbReference>
<dbReference type="SUPFAM" id="SSF75217">
    <property type="entry name" value="alpha/beta knot"/>
    <property type="match status" value="1"/>
</dbReference>
<feature type="binding site" evidence="6">
    <location>
        <position position="134"/>
    </location>
    <ligand>
        <name>S-adenosyl-L-methionine</name>
        <dbReference type="ChEBI" id="CHEBI:59789"/>
    </ligand>
</feature>